<dbReference type="AlphaFoldDB" id="A0A6N4TM83"/>
<dbReference type="InterPro" id="IPR044068">
    <property type="entry name" value="CB"/>
</dbReference>
<dbReference type="InterPro" id="IPR011010">
    <property type="entry name" value="DNA_brk_join_enz"/>
</dbReference>
<sequence>MKRKDLEEHIEEYLLEEQEDEKAKNTLIHYRHIINMFVSSLPDDEITKVDFMRFKEIMLEKYKPKTVSNYITIVNKFIKYVEMSMDESIQDFDFNRMKKYYSKQTLKNIKIQQEASLKEVLEPIDLKRMLRMAKKLEEWDLYYIMKAIAYTGVRAEELKIFTVENLESNYIKVKNKGKIRNVIVPQDLRRDLLKYCKNAGITTGYIFPGKKSGTMLHSTTIYKRLKKLAGQCRGVKKSKVHAHSFRHLFAIKYMEEYGNISELADILGHSSIETTRIYTRTTDKMKRERMERMKY</sequence>
<proteinExistence type="predicted"/>
<keyword evidence="1 3" id="KW-0238">DNA-binding</keyword>
<dbReference type="Proteomes" id="UP000464754">
    <property type="component" value="Chromosome"/>
</dbReference>
<accession>A0A6N4TM83</accession>
<feature type="domain" description="Core-binding (CB)" evidence="5">
    <location>
        <begin position="4"/>
        <end position="82"/>
    </location>
</feature>
<evidence type="ECO:0000313" key="6">
    <source>
        <dbReference type="EMBL" id="BBK23859.1"/>
    </source>
</evidence>
<organism evidence="6 7">
    <name type="scientific">Amedibacterium intestinale</name>
    <dbReference type="NCBI Taxonomy" id="2583452"/>
    <lineage>
        <taxon>Bacteria</taxon>
        <taxon>Bacillati</taxon>
        <taxon>Bacillota</taxon>
        <taxon>Erysipelotrichia</taxon>
        <taxon>Erysipelotrichales</taxon>
        <taxon>Erysipelotrichaceae</taxon>
        <taxon>Amedibacterium</taxon>
    </lineage>
</organism>
<keyword evidence="7" id="KW-1185">Reference proteome</keyword>
<dbReference type="Gene3D" id="1.10.150.130">
    <property type="match status" value="1"/>
</dbReference>
<evidence type="ECO:0000256" key="1">
    <source>
        <dbReference type="ARBA" id="ARBA00023125"/>
    </source>
</evidence>
<evidence type="ECO:0000259" key="5">
    <source>
        <dbReference type="PROSITE" id="PS51900"/>
    </source>
</evidence>
<dbReference type="InterPro" id="IPR002104">
    <property type="entry name" value="Integrase_catalytic"/>
</dbReference>
<dbReference type="EMBL" id="AP019695">
    <property type="protein sequence ID" value="BBK23859.1"/>
    <property type="molecule type" value="Genomic_DNA"/>
</dbReference>
<protein>
    <submittedName>
        <fullName evidence="6">Integrase</fullName>
    </submittedName>
</protein>
<dbReference type="InterPro" id="IPR013762">
    <property type="entry name" value="Integrase-like_cat_sf"/>
</dbReference>
<dbReference type="Pfam" id="PF00589">
    <property type="entry name" value="Phage_integrase"/>
    <property type="match status" value="1"/>
</dbReference>
<dbReference type="Gene3D" id="1.10.443.10">
    <property type="entry name" value="Intergrase catalytic core"/>
    <property type="match status" value="1"/>
</dbReference>
<evidence type="ECO:0000313" key="7">
    <source>
        <dbReference type="Proteomes" id="UP000464754"/>
    </source>
</evidence>
<reference evidence="7" key="1">
    <citation type="submission" date="2019-05" db="EMBL/GenBank/DDBJ databases">
        <title>Complete genome sequencing of Absiella argi strain JCM 30884.</title>
        <authorList>
            <person name="Sakamoto M."/>
            <person name="Murakami T."/>
            <person name="Mori H."/>
        </authorList>
    </citation>
    <scope>NUCLEOTIDE SEQUENCE [LARGE SCALE GENOMIC DNA]</scope>
    <source>
        <strain evidence="7">JCM 30884</strain>
    </source>
</reference>
<dbReference type="InterPro" id="IPR050090">
    <property type="entry name" value="Tyrosine_recombinase_XerCD"/>
</dbReference>
<dbReference type="PANTHER" id="PTHR30349">
    <property type="entry name" value="PHAGE INTEGRASE-RELATED"/>
    <property type="match status" value="1"/>
</dbReference>
<dbReference type="PROSITE" id="PS51900">
    <property type="entry name" value="CB"/>
    <property type="match status" value="1"/>
</dbReference>
<feature type="domain" description="Tyr recombinase" evidence="4">
    <location>
        <begin position="116"/>
        <end position="291"/>
    </location>
</feature>
<dbReference type="PROSITE" id="PS51898">
    <property type="entry name" value="TYR_RECOMBINASE"/>
    <property type="match status" value="1"/>
</dbReference>
<dbReference type="RefSeq" id="WP_163052516.1">
    <property type="nucleotide sequence ID" value="NZ_AP019695.1"/>
</dbReference>
<evidence type="ECO:0000259" key="4">
    <source>
        <dbReference type="PROSITE" id="PS51898"/>
    </source>
</evidence>
<dbReference type="GO" id="GO:0003677">
    <property type="term" value="F:DNA binding"/>
    <property type="evidence" value="ECO:0007669"/>
    <property type="project" value="UniProtKB-UniRule"/>
</dbReference>
<dbReference type="PANTHER" id="PTHR30349:SF89">
    <property type="entry name" value="INTEGRASE_RECOMBINASE"/>
    <property type="match status" value="1"/>
</dbReference>
<gene>
    <name evidence="6" type="ORF">Aargi30884_27620</name>
</gene>
<evidence type="ECO:0000256" key="2">
    <source>
        <dbReference type="ARBA" id="ARBA00023172"/>
    </source>
</evidence>
<dbReference type="InterPro" id="IPR010998">
    <property type="entry name" value="Integrase_recombinase_N"/>
</dbReference>
<dbReference type="KEGG" id="aarg:Aargi30884_27620"/>
<dbReference type="GO" id="GO:0015074">
    <property type="term" value="P:DNA integration"/>
    <property type="evidence" value="ECO:0007669"/>
    <property type="project" value="InterPro"/>
</dbReference>
<evidence type="ECO:0000256" key="3">
    <source>
        <dbReference type="PROSITE-ProRule" id="PRU01248"/>
    </source>
</evidence>
<keyword evidence="2" id="KW-0233">DNA recombination</keyword>
<dbReference type="SUPFAM" id="SSF56349">
    <property type="entry name" value="DNA breaking-rejoining enzymes"/>
    <property type="match status" value="1"/>
</dbReference>
<dbReference type="GO" id="GO:0006310">
    <property type="term" value="P:DNA recombination"/>
    <property type="evidence" value="ECO:0007669"/>
    <property type="project" value="UniProtKB-KW"/>
</dbReference>
<name>A0A6N4TM83_9FIRM</name>